<feature type="chain" id="PRO_5003774395" evidence="2">
    <location>
        <begin position="20"/>
        <end position="58"/>
    </location>
</feature>
<evidence type="ECO:0000313" key="4">
    <source>
        <dbReference type="Proteomes" id="UP000006038"/>
    </source>
</evidence>
<protein>
    <submittedName>
        <fullName evidence="3">Uncharacterized protein</fullName>
    </submittedName>
</protein>
<dbReference type="AlphaFoldDB" id="J3N533"/>
<sequence>MSLCKVLLMALALICTLHATYVHAGGRSGVGPPAPAANDERHNTPGFYTGYPSAAHPP</sequence>
<evidence type="ECO:0000256" key="1">
    <source>
        <dbReference type="SAM" id="MobiDB-lite"/>
    </source>
</evidence>
<reference evidence="3" key="1">
    <citation type="journal article" date="2013" name="Nat. Commun.">
        <title>Whole-genome sequencing of Oryza brachyantha reveals mechanisms underlying Oryza genome evolution.</title>
        <authorList>
            <person name="Chen J."/>
            <person name="Huang Q."/>
            <person name="Gao D."/>
            <person name="Wang J."/>
            <person name="Lang Y."/>
            <person name="Liu T."/>
            <person name="Li B."/>
            <person name="Bai Z."/>
            <person name="Luis Goicoechea J."/>
            <person name="Liang C."/>
            <person name="Chen C."/>
            <person name="Zhang W."/>
            <person name="Sun S."/>
            <person name="Liao Y."/>
            <person name="Zhang X."/>
            <person name="Yang L."/>
            <person name="Song C."/>
            <person name="Wang M."/>
            <person name="Shi J."/>
            <person name="Liu G."/>
            <person name="Liu J."/>
            <person name="Zhou H."/>
            <person name="Zhou W."/>
            <person name="Yu Q."/>
            <person name="An N."/>
            <person name="Chen Y."/>
            <person name="Cai Q."/>
            <person name="Wang B."/>
            <person name="Liu B."/>
            <person name="Min J."/>
            <person name="Huang Y."/>
            <person name="Wu H."/>
            <person name="Li Z."/>
            <person name="Zhang Y."/>
            <person name="Yin Y."/>
            <person name="Song W."/>
            <person name="Jiang J."/>
            <person name="Jackson S.A."/>
            <person name="Wing R.A."/>
            <person name="Wang J."/>
            <person name="Chen M."/>
        </authorList>
    </citation>
    <scope>NUCLEOTIDE SEQUENCE [LARGE SCALE GENOMIC DNA]</scope>
    <source>
        <strain evidence="3">cv. IRGC 101232</strain>
    </source>
</reference>
<organism evidence="3">
    <name type="scientific">Oryza brachyantha</name>
    <name type="common">malo sina</name>
    <dbReference type="NCBI Taxonomy" id="4533"/>
    <lineage>
        <taxon>Eukaryota</taxon>
        <taxon>Viridiplantae</taxon>
        <taxon>Streptophyta</taxon>
        <taxon>Embryophyta</taxon>
        <taxon>Tracheophyta</taxon>
        <taxon>Spermatophyta</taxon>
        <taxon>Magnoliopsida</taxon>
        <taxon>Liliopsida</taxon>
        <taxon>Poales</taxon>
        <taxon>Poaceae</taxon>
        <taxon>BOP clade</taxon>
        <taxon>Oryzoideae</taxon>
        <taxon>Oryzeae</taxon>
        <taxon>Oryzinae</taxon>
        <taxon>Oryza</taxon>
    </lineage>
</organism>
<dbReference type="OMA" id="HNTPGFY"/>
<reference evidence="3" key="2">
    <citation type="submission" date="2013-04" db="UniProtKB">
        <authorList>
            <consortium name="EnsemblPlants"/>
        </authorList>
    </citation>
    <scope>IDENTIFICATION</scope>
</reference>
<accession>J3N533</accession>
<proteinExistence type="predicted"/>
<dbReference type="HOGENOM" id="CLU_2982245_0_0_1"/>
<feature type="signal peptide" evidence="2">
    <location>
        <begin position="1"/>
        <end position="19"/>
    </location>
</feature>
<name>J3N533_ORYBR</name>
<keyword evidence="2" id="KW-0732">Signal</keyword>
<dbReference type="Gramene" id="OB10G26310.1">
    <property type="protein sequence ID" value="OB10G26310.1"/>
    <property type="gene ID" value="OB10G26310"/>
</dbReference>
<keyword evidence="4" id="KW-1185">Reference proteome</keyword>
<evidence type="ECO:0000313" key="3">
    <source>
        <dbReference type="EnsemblPlants" id="OB10G26310.1"/>
    </source>
</evidence>
<feature type="region of interest" description="Disordered" evidence="1">
    <location>
        <begin position="28"/>
        <end position="58"/>
    </location>
</feature>
<dbReference type="EnsemblPlants" id="OB10G26310.1">
    <property type="protein sequence ID" value="OB10G26310.1"/>
    <property type="gene ID" value="OB10G26310"/>
</dbReference>
<evidence type="ECO:0000256" key="2">
    <source>
        <dbReference type="SAM" id="SignalP"/>
    </source>
</evidence>
<dbReference type="Proteomes" id="UP000006038">
    <property type="component" value="Chromosome 10"/>
</dbReference>